<dbReference type="CDD" id="cd19081">
    <property type="entry name" value="AKR_AKR9C1"/>
    <property type="match status" value="1"/>
</dbReference>
<dbReference type="GO" id="GO:0016491">
    <property type="term" value="F:oxidoreductase activity"/>
    <property type="evidence" value="ECO:0007669"/>
    <property type="project" value="UniProtKB-KW"/>
</dbReference>
<dbReference type="InterPro" id="IPR036812">
    <property type="entry name" value="NAD(P)_OxRdtase_dom_sf"/>
</dbReference>
<dbReference type="RefSeq" id="WP_089678992.1">
    <property type="nucleotide sequence ID" value="NZ_FNFO01000001.1"/>
</dbReference>
<accession>A0A1G8YIC5</accession>
<dbReference type="STRING" id="1075417.SAMN05421823_101685"/>
<dbReference type="InterPro" id="IPR050523">
    <property type="entry name" value="AKR_Detox_Biosynth"/>
</dbReference>
<dbReference type="PANTHER" id="PTHR43364:SF6">
    <property type="entry name" value="OXIDOREDUCTASE-RELATED"/>
    <property type="match status" value="1"/>
</dbReference>
<dbReference type="Gene3D" id="3.20.20.100">
    <property type="entry name" value="NADP-dependent oxidoreductase domain"/>
    <property type="match status" value="1"/>
</dbReference>
<reference evidence="3 4" key="1">
    <citation type="submission" date="2016-10" db="EMBL/GenBank/DDBJ databases">
        <authorList>
            <person name="de Groot N.N."/>
        </authorList>
    </citation>
    <scope>NUCLEOTIDE SEQUENCE [LARGE SCALE GENOMIC DNA]</scope>
    <source>
        <strain evidence="3 4">DSM 25186</strain>
    </source>
</reference>
<dbReference type="FunFam" id="3.20.20.100:FF:000004">
    <property type="entry name" value="Oxidoreductase, aldo/keto reductase"/>
    <property type="match status" value="1"/>
</dbReference>
<feature type="domain" description="NADP-dependent oxidoreductase" evidence="2">
    <location>
        <begin position="15"/>
        <end position="313"/>
    </location>
</feature>
<dbReference type="Pfam" id="PF00248">
    <property type="entry name" value="Aldo_ket_red"/>
    <property type="match status" value="1"/>
</dbReference>
<dbReference type="Proteomes" id="UP000198510">
    <property type="component" value="Unassembled WGS sequence"/>
</dbReference>
<dbReference type="AlphaFoldDB" id="A0A1G8YIC5"/>
<proteinExistence type="predicted"/>
<name>A0A1G8YIC5_9BACT</name>
<dbReference type="GO" id="GO:0005829">
    <property type="term" value="C:cytosol"/>
    <property type="evidence" value="ECO:0007669"/>
    <property type="project" value="UniProtKB-ARBA"/>
</dbReference>
<protein>
    <submittedName>
        <fullName evidence="3">Predicted oxidoreductase</fullName>
    </submittedName>
</protein>
<organism evidence="3 4">
    <name type="scientific">Catalinimonas alkaloidigena</name>
    <dbReference type="NCBI Taxonomy" id="1075417"/>
    <lineage>
        <taxon>Bacteria</taxon>
        <taxon>Pseudomonadati</taxon>
        <taxon>Bacteroidota</taxon>
        <taxon>Cytophagia</taxon>
        <taxon>Cytophagales</taxon>
        <taxon>Catalimonadaceae</taxon>
        <taxon>Catalinimonas</taxon>
    </lineage>
</organism>
<keyword evidence="4" id="KW-1185">Reference proteome</keyword>
<keyword evidence="1" id="KW-0560">Oxidoreductase</keyword>
<evidence type="ECO:0000313" key="4">
    <source>
        <dbReference type="Proteomes" id="UP000198510"/>
    </source>
</evidence>
<dbReference type="PANTHER" id="PTHR43364">
    <property type="entry name" value="NADH-SPECIFIC METHYLGLYOXAL REDUCTASE-RELATED"/>
    <property type="match status" value="1"/>
</dbReference>
<evidence type="ECO:0000259" key="2">
    <source>
        <dbReference type="Pfam" id="PF00248"/>
    </source>
</evidence>
<gene>
    <name evidence="3" type="ORF">SAMN05421823_101685</name>
</gene>
<sequence>MEKRRLGNTDLHTAPLVFGGNVLGWTLDEQESFAILDSFVDAGFNAVDTADVYSRWAAGNQGGESETILGKWMKQRGNRDQILLITKVGSDMGQGHKDISERYILQAVDKSLQRLQTDHIDLYFTHWDDDKTPVEETLGAYQKLIDAGKVRWIGASNLSPERLQASLDASEHQNLPRYEVFQPEYNLYDRQGFEEGVGPLCEKYGLGVITYFSLASGFLSGKYRRSDDLDKSVRGGGIKKYLNERGDRILSALDALAEKQGATPAAVTLAWLMAKPAVTAPIASATKAKHIQAFQEAAQLKLSAEDREQLQEASAYSQTA</sequence>
<evidence type="ECO:0000256" key="1">
    <source>
        <dbReference type="ARBA" id="ARBA00023002"/>
    </source>
</evidence>
<dbReference type="InterPro" id="IPR023210">
    <property type="entry name" value="NADP_OxRdtase_dom"/>
</dbReference>
<evidence type="ECO:0000313" key="3">
    <source>
        <dbReference type="EMBL" id="SDK02639.1"/>
    </source>
</evidence>
<dbReference type="EMBL" id="FNFO01000001">
    <property type="protein sequence ID" value="SDK02639.1"/>
    <property type="molecule type" value="Genomic_DNA"/>
</dbReference>
<dbReference type="SUPFAM" id="SSF51430">
    <property type="entry name" value="NAD(P)-linked oxidoreductase"/>
    <property type="match status" value="1"/>
</dbReference>
<dbReference type="OrthoDB" id="9773828at2"/>